<keyword evidence="1" id="KW-0812">Transmembrane</keyword>
<reference evidence="2 3" key="1">
    <citation type="submission" date="2019-04" db="EMBL/GenBank/DDBJ databases">
        <title>Streptomyces oryziradicis sp. nov., a novel actinomycete isolated from rhizosphere soil of rice (Oryza sativa L.).</title>
        <authorList>
            <person name="Li C."/>
        </authorList>
    </citation>
    <scope>NUCLEOTIDE SEQUENCE [LARGE SCALE GENOMIC DNA]</scope>
    <source>
        <strain evidence="2 3">NEAU-C40</strain>
    </source>
</reference>
<accession>A0A4U0SS81</accession>
<gene>
    <name evidence="2" type="ORF">FCI23_12760</name>
</gene>
<dbReference type="EMBL" id="SUMC01000009">
    <property type="protein sequence ID" value="TKA11221.1"/>
    <property type="molecule type" value="Genomic_DNA"/>
</dbReference>
<dbReference type="RefSeq" id="WP_136723634.1">
    <property type="nucleotide sequence ID" value="NZ_SUMC01000009.1"/>
</dbReference>
<name>A0A4U0SS81_9ACTN</name>
<keyword evidence="3" id="KW-1185">Reference proteome</keyword>
<keyword evidence="1" id="KW-1133">Transmembrane helix</keyword>
<dbReference type="AlphaFoldDB" id="A0A4U0SS81"/>
<feature type="transmembrane region" description="Helical" evidence="1">
    <location>
        <begin position="80"/>
        <end position="101"/>
    </location>
</feature>
<organism evidence="2 3">
    <name type="scientific">Actinacidiphila oryziradicis</name>
    <dbReference type="NCBI Taxonomy" id="2571141"/>
    <lineage>
        <taxon>Bacteria</taxon>
        <taxon>Bacillati</taxon>
        <taxon>Actinomycetota</taxon>
        <taxon>Actinomycetes</taxon>
        <taxon>Kitasatosporales</taxon>
        <taxon>Streptomycetaceae</taxon>
        <taxon>Actinacidiphila</taxon>
    </lineage>
</organism>
<dbReference type="Pfam" id="PF08592">
    <property type="entry name" value="Anthrone_oxy"/>
    <property type="match status" value="1"/>
</dbReference>
<keyword evidence="1" id="KW-0472">Membrane</keyword>
<feature type="transmembrane region" description="Helical" evidence="1">
    <location>
        <begin position="54"/>
        <end position="74"/>
    </location>
</feature>
<evidence type="ECO:0000313" key="2">
    <source>
        <dbReference type="EMBL" id="TKA11221.1"/>
    </source>
</evidence>
<feature type="transmembrane region" description="Helical" evidence="1">
    <location>
        <begin position="6"/>
        <end position="33"/>
    </location>
</feature>
<dbReference type="OrthoDB" id="5191601at2"/>
<comment type="caution">
    <text evidence="2">The sequence shown here is derived from an EMBL/GenBank/DDBJ whole genome shotgun (WGS) entry which is preliminary data.</text>
</comment>
<proteinExistence type="predicted"/>
<protein>
    <submittedName>
        <fullName evidence="2">DUF1772 domain-containing protein</fullName>
    </submittedName>
</protein>
<sequence>MWSSLLAATGLLGSGIQAGALLMVLYGVCPTFRQVLVPEWMRLHVSLDRSIERYMPAINISTGGATLVLLFFAQAPEVRVLRALALVCNVALALMSELVNVRINKSIARKVAVLAGGVLSGGPDDPTFLTETGDWERDRMVAVRERWIRWHQWRTLDIVLGFGLSVAAVLVAGR</sequence>
<evidence type="ECO:0000313" key="3">
    <source>
        <dbReference type="Proteomes" id="UP000305778"/>
    </source>
</evidence>
<evidence type="ECO:0000256" key="1">
    <source>
        <dbReference type="SAM" id="Phobius"/>
    </source>
</evidence>
<dbReference type="Proteomes" id="UP000305778">
    <property type="component" value="Unassembled WGS sequence"/>
</dbReference>
<feature type="transmembrane region" description="Helical" evidence="1">
    <location>
        <begin position="155"/>
        <end position="173"/>
    </location>
</feature>
<dbReference type="InterPro" id="IPR013901">
    <property type="entry name" value="Anthrone_oxy"/>
</dbReference>